<keyword evidence="3" id="KW-1185">Reference proteome</keyword>
<sequence>MENNVYSFIPPPGTHALFRYSLPSRSDRSKNLSVKPGSPRGQWSRVNCWETENKIESNGLNPGDFVTEAEPEKQNRSALESSRESGE</sequence>
<dbReference type="AlphaFoldDB" id="A0A016W0V1"/>
<evidence type="ECO:0000313" key="2">
    <source>
        <dbReference type="EMBL" id="EYC33211.1"/>
    </source>
</evidence>
<feature type="compositionally biased region" description="Basic and acidic residues" evidence="1">
    <location>
        <begin position="70"/>
        <end position="87"/>
    </location>
</feature>
<organism evidence="2 3">
    <name type="scientific">Ancylostoma ceylanicum</name>
    <dbReference type="NCBI Taxonomy" id="53326"/>
    <lineage>
        <taxon>Eukaryota</taxon>
        <taxon>Metazoa</taxon>
        <taxon>Ecdysozoa</taxon>
        <taxon>Nematoda</taxon>
        <taxon>Chromadorea</taxon>
        <taxon>Rhabditida</taxon>
        <taxon>Rhabditina</taxon>
        <taxon>Rhabditomorpha</taxon>
        <taxon>Strongyloidea</taxon>
        <taxon>Ancylostomatidae</taxon>
        <taxon>Ancylostomatinae</taxon>
        <taxon>Ancylostoma</taxon>
    </lineage>
</organism>
<name>A0A016W0V1_9BILA</name>
<accession>A0A016W0V1</accession>
<feature type="region of interest" description="Disordered" evidence="1">
    <location>
        <begin position="25"/>
        <end position="44"/>
    </location>
</feature>
<comment type="caution">
    <text evidence="2">The sequence shown here is derived from an EMBL/GenBank/DDBJ whole genome shotgun (WGS) entry which is preliminary data.</text>
</comment>
<dbReference type="Proteomes" id="UP000024635">
    <property type="component" value="Unassembled WGS sequence"/>
</dbReference>
<reference evidence="3" key="1">
    <citation type="journal article" date="2015" name="Nat. Genet.">
        <title>The genome and transcriptome of the zoonotic hookworm Ancylostoma ceylanicum identify infection-specific gene families.</title>
        <authorList>
            <person name="Schwarz E.M."/>
            <person name="Hu Y."/>
            <person name="Antoshechkin I."/>
            <person name="Miller M.M."/>
            <person name="Sternberg P.W."/>
            <person name="Aroian R.V."/>
        </authorList>
    </citation>
    <scope>NUCLEOTIDE SEQUENCE</scope>
    <source>
        <strain evidence="3">HY135</strain>
    </source>
</reference>
<feature type="region of interest" description="Disordered" evidence="1">
    <location>
        <begin position="55"/>
        <end position="87"/>
    </location>
</feature>
<evidence type="ECO:0000313" key="3">
    <source>
        <dbReference type="Proteomes" id="UP000024635"/>
    </source>
</evidence>
<protein>
    <submittedName>
        <fullName evidence="2">Uncharacterized protein</fullName>
    </submittedName>
</protein>
<evidence type="ECO:0000256" key="1">
    <source>
        <dbReference type="SAM" id="MobiDB-lite"/>
    </source>
</evidence>
<gene>
    <name evidence="2" type="primary">Acey_s0002.g669</name>
    <name evidence="2" type="ORF">Y032_0002g669</name>
</gene>
<proteinExistence type="predicted"/>
<dbReference type="EMBL" id="JARK01001338">
    <property type="protein sequence ID" value="EYC33211.1"/>
    <property type="molecule type" value="Genomic_DNA"/>
</dbReference>